<accession>A3BRY9</accession>
<dbReference type="Pfam" id="PF03735">
    <property type="entry name" value="ENT"/>
    <property type="match status" value="1"/>
</dbReference>
<dbReference type="AlphaFoldDB" id="A3BRY9"/>
<dbReference type="InterPro" id="IPR033485">
    <property type="entry name" value="EMSY-LIKE_plant"/>
</dbReference>
<gene>
    <name evidence="5" type="ORF">OsJ_26902</name>
</gene>
<dbReference type="SUPFAM" id="SSF158639">
    <property type="entry name" value="ENT-like"/>
    <property type="match status" value="1"/>
</dbReference>
<feature type="region of interest" description="Disordered" evidence="3">
    <location>
        <begin position="351"/>
        <end position="371"/>
    </location>
</feature>
<evidence type="ECO:0000256" key="1">
    <source>
        <dbReference type="ARBA" id="ARBA00004123"/>
    </source>
</evidence>
<dbReference type="Proteomes" id="UP000007752">
    <property type="component" value="Chromosome 8"/>
</dbReference>
<feature type="domain" description="ENT" evidence="4">
    <location>
        <begin position="52"/>
        <end position="145"/>
    </location>
</feature>
<evidence type="ECO:0000313" key="5">
    <source>
        <dbReference type="EMBL" id="EAZ42328.1"/>
    </source>
</evidence>
<dbReference type="SMART" id="SM01191">
    <property type="entry name" value="ENT"/>
    <property type="match status" value="1"/>
</dbReference>
<dbReference type="InterPro" id="IPR005491">
    <property type="entry name" value="ENT_dom"/>
</dbReference>
<dbReference type="PANTHER" id="PTHR33432">
    <property type="entry name" value="PROTEIN EMSY-LIKE 4"/>
    <property type="match status" value="1"/>
</dbReference>
<dbReference type="Gene3D" id="1.10.1240.40">
    <property type="entry name" value="ENT domain"/>
    <property type="match status" value="1"/>
</dbReference>
<proteinExistence type="predicted"/>
<comment type="subcellular location">
    <subcellularLocation>
        <location evidence="1">Nucleus</location>
    </subcellularLocation>
</comment>
<evidence type="ECO:0000256" key="2">
    <source>
        <dbReference type="ARBA" id="ARBA00023242"/>
    </source>
</evidence>
<dbReference type="PROSITE" id="PS51138">
    <property type="entry name" value="ENT"/>
    <property type="match status" value="1"/>
</dbReference>
<evidence type="ECO:0000259" key="4">
    <source>
        <dbReference type="PROSITE" id="PS51138"/>
    </source>
</evidence>
<feature type="compositionally biased region" description="Polar residues" evidence="3">
    <location>
        <begin position="176"/>
        <end position="190"/>
    </location>
</feature>
<keyword evidence="2" id="KW-0539">Nucleus</keyword>
<feature type="region of interest" description="Disordered" evidence="3">
    <location>
        <begin position="137"/>
        <end position="205"/>
    </location>
</feature>
<dbReference type="GO" id="GO:0050832">
    <property type="term" value="P:defense response to fungus"/>
    <property type="evidence" value="ECO:0007669"/>
    <property type="project" value="InterPro"/>
</dbReference>
<dbReference type="GO" id="GO:0005634">
    <property type="term" value="C:nucleus"/>
    <property type="evidence" value="ECO:0007669"/>
    <property type="project" value="UniProtKB-SubCell"/>
</dbReference>
<organism evidence="5">
    <name type="scientific">Oryza sativa subsp. japonica</name>
    <name type="common">Rice</name>
    <dbReference type="NCBI Taxonomy" id="39947"/>
    <lineage>
        <taxon>Eukaryota</taxon>
        <taxon>Viridiplantae</taxon>
        <taxon>Streptophyta</taxon>
        <taxon>Embryophyta</taxon>
        <taxon>Tracheophyta</taxon>
        <taxon>Spermatophyta</taxon>
        <taxon>Magnoliopsida</taxon>
        <taxon>Liliopsida</taxon>
        <taxon>Poales</taxon>
        <taxon>Poaceae</taxon>
        <taxon>BOP clade</taxon>
        <taxon>Oryzoideae</taxon>
        <taxon>Oryzeae</taxon>
        <taxon>Oryzinae</taxon>
        <taxon>Oryza</taxon>
        <taxon>Oryza sativa</taxon>
    </lineage>
</organism>
<reference evidence="5" key="1">
    <citation type="journal article" date="2005" name="PLoS Biol.">
        <title>The genomes of Oryza sativa: a history of duplications.</title>
        <authorList>
            <person name="Yu J."/>
            <person name="Wang J."/>
            <person name="Lin W."/>
            <person name="Li S."/>
            <person name="Li H."/>
            <person name="Zhou J."/>
            <person name="Ni P."/>
            <person name="Dong W."/>
            <person name="Hu S."/>
            <person name="Zeng C."/>
            <person name="Zhang J."/>
            <person name="Zhang Y."/>
            <person name="Li R."/>
            <person name="Xu Z."/>
            <person name="Li S."/>
            <person name="Li X."/>
            <person name="Zheng H."/>
            <person name="Cong L."/>
            <person name="Lin L."/>
            <person name="Yin J."/>
            <person name="Geng J."/>
            <person name="Li G."/>
            <person name="Shi J."/>
            <person name="Liu J."/>
            <person name="Lv H."/>
            <person name="Li J."/>
            <person name="Wang J."/>
            <person name="Deng Y."/>
            <person name="Ran L."/>
            <person name="Shi X."/>
            <person name="Wang X."/>
            <person name="Wu Q."/>
            <person name="Li C."/>
            <person name="Ren X."/>
            <person name="Wang J."/>
            <person name="Wang X."/>
            <person name="Li D."/>
            <person name="Liu D."/>
            <person name="Zhang X."/>
            <person name="Ji Z."/>
            <person name="Zhao W."/>
            <person name="Sun Y."/>
            <person name="Zhang Z."/>
            <person name="Bao J."/>
            <person name="Han Y."/>
            <person name="Dong L."/>
            <person name="Ji J."/>
            <person name="Chen P."/>
            <person name="Wu S."/>
            <person name="Liu J."/>
            <person name="Xiao Y."/>
            <person name="Bu D."/>
            <person name="Tan J."/>
            <person name="Yang L."/>
            <person name="Ye C."/>
            <person name="Zhang J."/>
            <person name="Xu J."/>
            <person name="Zhou Y."/>
            <person name="Yu Y."/>
            <person name="Zhang B."/>
            <person name="Zhuang S."/>
            <person name="Wei H."/>
            <person name="Liu B."/>
            <person name="Lei M."/>
            <person name="Yu H."/>
            <person name="Li Y."/>
            <person name="Xu H."/>
            <person name="Wei S."/>
            <person name="He X."/>
            <person name="Fang L."/>
            <person name="Zhang Z."/>
            <person name="Zhang Y."/>
            <person name="Huang X."/>
            <person name="Su Z."/>
            <person name="Tong W."/>
            <person name="Li J."/>
            <person name="Tong Z."/>
            <person name="Li S."/>
            <person name="Ye J."/>
            <person name="Wang L."/>
            <person name="Fang L."/>
            <person name="Lei T."/>
            <person name="Chen C."/>
            <person name="Chen H."/>
            <person name="Xu Z."/>
            <person name="Li H."/>
            <person name="Huang H."/>
            <person name="Zhang F."/>
            <person name="Xu H."/>
            <person name="Li N."/>
            <person name="Zhao C."/>
            <person name="Li S."/>
            <person name="Dong L."/>
            <person name="Huang Y."/>
            <person name="Li L."/>
            <person name="Xi Y."/>
            <person name="Qi Q."/>
            <person name="Li W."/>
            <person name="Zhang B."/>
            <person name="Hu W."/>
            <person name="Zhang Y."/>
            <person name="Tian X."/>
            <person name="Jiao Y."/>
            <person name="Liang X."/>
            <person name="Jin J."/>
            <person name="Gao L."/>
            <person name="Zheng W."/>
            <person name="Hao B."/>
            <person name="Liu S."/>
            <person name="Wang W."/>
            <person name="Yuan L."/>
            <person name="Cao M."/>
            <person name="McDermott J."/>
            <person name="Samudrala R."/>
            <person name="Wang J."/>
            <person name="Wong G.K."/>
            <person name="Yang H."/>
        </authorList>
    </citation>
    <scope>NUCLEOTIDE SEQUENCE [LARGE SCALE GENOMIC DNA]</scope>
</reference>
<sequence>MDYNPVDSSGTDDDLPPTYQNRGVRGSGRVSGNGRDIVSAVPYNRTKPQTDMETQIHQLEQDAYCSVLRAFKAQSDAISWEKEGLITELRKELRVSDKEHRELLNRVNGDDIIQRIRHFYSREWRETKGGLQADMVNNAQRSHDRVPSPTTSARKRQKTSQSIPSASVPVPSPAVHSQTLTAPMQPLSSATKKVAPPGTKGKKTKPDRYALVYDINTADETWEWVDFKEMAPEDIRWEGGDPGIIQQGRGATVHGGKKSSSRNGPMSGPGRGSRGPQKNTSRKEFPPSQNGVGKKSSDCIEILHTESLIKEVERVFSASNPDPLEMEKAKKVLKEHEQSLIDAIARLAEASDGESEERAQPLQHNRGWRNHHGGNYANDMTIDGHMVGDADAL</sequence>
<evidence type="ECO:0000256" key="3">
    <source>
        <dbReference type="SAM" id="MobiDB-lite"/>
    </source>
</evidence>
<feature type="region of interest" description="Disordered" evidence="3">
    <location>
        <begin position="1"/>
        <end position="36"/>
    </location>
</feature>
<name>A3BRY9_ORYSJ</name>
<reference evidence="5" key="2">
    <citation type="submission" date="2008-12" db="EMBL/GenBank/DDBJ databases">
        <title>Improved gene annotation of the rice (Oryza sativa) genomes.</title>
        <authorList>
            <person name="Wang J."/>
            <person name="Li R."/>
            <person name="Fan W."/>
            <person name="Huang Q."/>
            <person name="Zhang J."/>
            <person name="Zhou Y."/>
            <person name="Hu Y."/>
            <person name="Zi S."/>
            <person name="Li J."/>
            <person name="Ni P."/>
            <person name="Zheng H."/>
            <person name="Zhang Y."/>
            <person name="Zhao M."/>
            <person name="Hao Q."/>
            <person name="McDermott J."/>
            <person name="Samudrala R."/>
            <person name="Kristiansen K."/>
            <person name="Wong G.K.-S."/>
        </authorList>
    </citation>
    <scope>NUCLEOTIDE SEQUENCE</scope>
</reference>
<dbReference type="InterPro" id="IPR036142">
    <property type="entry name" value="ENT_dom-like_sf"/>
</dbReference>
<dbReference type="FunFam" id="1.10.1240.40:FF:000003">
    <property type="entry name" value="Protein EMSY-LIKE 3 isoform A"/>
    <property type="match status" value="1"/>
</dbReference>
<feature type="region of interest" description="Disordered" evidence="3">
    <location>
        <begin position="235"/>
        <end position="298"/>
    </location>
</feature>
<protein>
    <recommendedName>
        <fullName evidence="4">ENT domain-containing protein</fullName>
    </recommendedName>
</protein>
<dbReference type="PANTHER" id="PTHR33432:SF27">
    <property type="entry name" value="PROTEIN EMSY-LIKE 3"/>
    <property type="match status" value="1"/>
</dbReference>
<feature type="compositionally biased region" description="Low complexity" evidence="3">
    <location>
        <begin position="164"/>
        <end position="175"/>
    </location>
</feature>
<dbReference type="EMBL" id="CM000145">
    <property type="protein sequence ID" value="EAZ42328.1"/>
    <property type="molecule type" value="Genomic_DNA"/>
</dbReference>